<dbReference type="Proteomes" id="UP001316087">
    <property type="component" value="Unassembled WGS sequence"/>
</dbReference>
<dbReference type="InterPro" id="IPR025889">
    <property type="entry name" value="GSP17M-like_dom"/>
</dbReference>
<accession>A0ABS9UC43</accession>
<feature type="domain" description="General stress protein 17M-like" evidence="1">
    <location>
        <begin position="6"/>
        <end position="98"/>
    </location>
</feature>
<name>A0ABS9UC43_9BACL</name>
<keyword evidence="3" id="KW-1185">Reference proteome</keyword>
<proteinExistence type="predicted"/>
<reference evidence="2 3" key="1">
    <citation type="submission" date="2022-03" db="EMBL/GenBank/DDBJ databases">
        <authorList>
            <person name="Jo J.-H."/>
            <person name="Im W.-T."/>
        </authorList>
    </citation>
    <scope>NUCLEOTIDE SEQUENCE [LARGE SCALE GENOMIC DNA]</scope>
    <source>
        <strain evidence="2 3">MA9</strain>
    </source>
</reference>
<dbReference type="Pfam" id="PF11181">
    <property type="entry name" value="YflT"/>
    <property type="match status" value="1"/>
</dbReference>
<gene>
    <name evidence="2" type="ORF">LZ480_08325</name>
</gene>
<evidence type="ECO:0000259" key="1">
    <source>
        <dbReference type="Pfam" id="PF11181"/>
    </source>
</evidence>
<dbReference type="EMBL" id="JAKZFC010000002">
    <property type="protein sequence ID" value="MCH7321897.1"/>
    <property type="molecule type" value="Genomic_DNA"/>
</dbReference>
<comment type="caution">
    <text evidence="2">The sequence shown here is derived from an EMBL/GenBank/DDBJ whole genome shotgun (WGS) entry which is preliminary data.</text>
</comment>
<protein>
    <submittedName>
        <fullName evidence="2">General stress protein</fullName>
    </submittedName>
</protein>
<dbReference type="RefSeq" id="WP_241368947.1">
    <property type="nucleotide sequence ID" value="NZ_JAKZFC010000002.1"/>
</dbReference>
<evidence type="ECO:0000313" key="3">
    <source>
        <dbReference type="Proteomes" id="UP001316087"/>
    </source>
</evidence>
<sequence>MEYRREVALVFSLEEALQKLNSMRAHGFSEFEIHVFAKNIKPLLSLKMYTDIHVHEAGNLVDHFWSLFSRGNLYEVCLRSFELSKEERAHYGHGIEQGAYFLIAEHEHPLEKRPNKANAAWNTTNATD</sequence>
<evidence type="ECO:0000313" key="2">
    <source>
        <dbReference type="EMBL" id="MCH7321897.1"/>
    </source>
</evidence>
<organism evidence="2 3">
    <name type="scientific">Solibacillus palustris</name>
    <dbReference type="NCBI Taxonomy" id="2908203"/>
    <lineage>
        <taxon>Bacteria</taxon>
        <taxon>Bacillati</taxon>
        <taxon>Bacillota</taxon>
        <taxon>Bacilli</taxon>
        <taxon>Bacillales</taxon>
        <taxon>Caryophanaceae</taxon>
        <taxon>Solibacillus</taxon>
    </lineage>
</organism>